<evidence type="ECO:0000313" key="2">
    <source>
        <dbReference type="Proteomes" id="UP000215127"/>
    </source>
</evidence>
<evidence type="ECO:0000313" key="1">
    <source>
        <dbReference type="EMBL" id="SMQ45617.1"/>
    </source>
</evidence>
<sequence length="82" mass="8739">MIAEVLSLRRSGLRFACRQAGSNDDLERLELSLNHLGVGLQLALQSLVTRDGAGVRNAPLPAVMRVIAACIASSLMAIVVRL</sequence>
<name>A0A1X7RF30_ZYMT9</name>
<dbReference type="EMBL" id="LT853692">
    <property type="protein sequence ID" value="SMQ45617.1"/>
    <property type="molecule type" value="Genomic_DNA"/>
</dbReference>
<organism evidence="1 2">
    <name type="scientific">Zymoseptoria tritici (strain ST99CH_3D7)</name>
    <dbReference type="NCBI Taxonomy" id="1276538"/>
    <lineage>
        <taxon>Eukaryota</taxon>
        <taxon>Fungi</taxon>
        <taxon>Dikarya</taxon>
        <taxon>Ascomycota</taxon>
        <taxon>Pezizomycotina</taxon>
        <taxon>Dothideomycetes</taxon>
        <taxon>Dothideomycetidae</taxon>
        <taxon>Mycosphaerellales</taxon>
        <taxon>Mycosphaerellaceae</taxon>
        <taxon>Zymoseptoria</taxon>
    </lineage>
</organism>
<protein>
    <submittedName>
        <fullName evidence="1">Uncharacterized protein</fullName>
    </submittedName>
</protein>
<gene>
    <name evidence="1" type="ORF">ZT3D7_G762</name>
</gene>
<accession>A0A1X7RF30</accession>
<dbReference type="AlphaFoldDB" id="A0A1X7RF30"/>
<reference evidence="1 2" key="1">
    <citation type="submission" date="2016-06" db="EMBL/GenBank/DDBJ databases">
        <authorList>
            <person name="Kjaerup R.B."/>
            <person name="Dalgaard T.S."/>
            <person name="Juul-Madsen H.R."/>
        </authorList>
    </citation>
    <scope>NUCLEOTIDE SEQUENCE [LARGE SCALE GENOMIC DNA]</scope>
</reference>
<dbReference type="Proteomes" id="UP000215127">
    <property type="component" value="Chromosome 1"/>
</dbReference>
<proteinExistence type="predicted"/>
<keyword evidence="2" id="KW-1185">Reference proteome</keyword>